<gene>
    <name evidence="4" type="ORF">MHBO_004017</name>
</gene>
<evidence type="ECO:0000313" key="5">
    <source>
        <dbReference type="Proteomes" id="UP001439008"/>
    </source>
</evidence>
<proteinExistence type="inferred from homology"/>
<dbReference type="SUPFAM" id="SSF47027">
    <property type="entry name" value="Acyl-CoA binding protein"/>
    <property type="match status" value="1"/>
</dbReference>
<reference evidence="4 5" key="1">
    <citation type="journal article" date="2024" name="BMC Biol.">
        <title>Comparative genomics of Ascetosporea gives new insight into the evolutionary basis for animal parasitism in Rhizaria.</title>
        <authorList>
            <person name="Hiltunen Thoren M."/>
            <person name="Onut-Brannstrom I."/>
            <person name="Alfjorden A."/>
            <person name="Peckova H."/>
            <person name="Swords F."/>
            <person name="Hooper C."/>
            <person name="Holzer A.S."/>
            <person name="Bass D."/>
            <person name="Burki F."/>
        </authorList>
    </citation>
    <scope>NUCLEOTIDE SEQUENCE [LARGE SCALE GENOMIC DNA]</scope>
    <source>
        <strain evidence="4">20-A016</strain>
    </source>
</reference>
<dbReference type="InterPro" id="IPR022408">
    <property type="entry name" value="Acyl-CoA-binding_prot_CS"/>
</dbReference>
<dbReference type="InterPro" id="IPR035984">
    <property type="entry name" value="Acyl-CoA-binding_sf"/>
</dbReference>
<dbReference type="Proteomes" id="UP001439008">
    <property type="component" value="Unassembled WGS sequence"/>
</dbReference>
<accession>A0ABV2ASP0</accession>
<keyword evidence="5" id="KW-1185">Reference proteome</keyword>
<name>A0ABV2ASP0_9EUKA</name>
<keyword evidence="2" id="KW-0446">Lipid-binding</keyword>
<dbReference type="PROSITE" id="PS00880">
    <property type="entry name" value="ACB_1"/>
    <property type="match status" value="1"/>
</dbReference>
<dbReference type="PRINTS" id="PR00689">
    <property type="entry name" value="ACOABINDINGP"/>
</dbReference>
<dbReference type="Pfam" id="PF00887">
    <property type="entry name" value="ACBP"/>
    <property type="match status" value="1"/>
</dbReference>
<dbReference type="PANTHER" id="PTHR23310">
    <property type="entry name" value="ACYL-COA-BINDING PROTEIN, ACBP"/>
    <property type="match status" value="1"/>
</dbReference>
<dbReference type="EMBL" id="JBDODL010002964">
    <property type="protein sequence ID" value="MES1922499.1"/>
    <property type="molecule type" value="Genomic_DNA"/>
</dbReference>
<evidence type="ECO:0000256" key="2">
    <source>
        <dbReference type="ARBA" id="ARBA00023121"/>
    </source>
</evidence>
<dbReference type="InterPro" id="IPR014352">
    <property type="entry name" value="FERM/acyl-CoA-bd_prot_sf"/>
</dbReference>
<organism evidence="4 5">
    <name type="scientific">Bonamia ostreae</name>
    <dbReference type="NCBI Taxonomy" id="126728"/>
    <lineage>
        <taxon>Eukaryota</taxon>
        <taxon>Sar</taxon>
        <taxon>Rhizaria</taxon>
        <taxon>Endomyxa</taxon>
        <taxon>Ascetosporea</taxon>
        <taxon>Haplosporida</taxon>
        <taxon>Bonamia</taxon>
    </lineage>
</organism>
<dbReference type="PROSITE" id="PS51228">
    <property type="entry name" value="ACB_2"/>
    <property type="match status" value="1"/>
</dbReference>
<feature type="domain" description="ACB" evidence="3">
    <location>
        <begin position="6"/>
        <end position="95"/>
    </location>
</feature>
<evidence type="ECO:0000256" key="1">
    <source>
        <dbReference type="ARBA" id="ARBA00005567"/>
    </source>
</evidence>
<protein>
    <recommendedName>
        <fullName evidence="3">ACB domain-containing protein</fullName>
    </recommendedName>
</protein>
<sequence length="97" mass="11374">MAESDIEKKFKKAEEHVRNLPKSGPFSPSREQKLKMYSFFKQATIGDNKEKKPWAIQIEKSLKWGAWKKLEGMDKEKAMEQYVLLLKQLDPDFAVNN</sequence>
<dbReference type="PANTHER" id="PTHR23310:SF62">
    <property type="entry name" value="ACYL-COA BINDING PROTEIN 1, ISOFORM A"/>
    <property type="match status" value="1"/>
</dbReference>
<dbReference type="InterPro" id="IPR000582">
    <property type="entry name" value="Acyl-CoA-binding_protein"/>
</dbReference>
<comment type="similarity">
    <text evidence="1">Belongs to the ACBP family.</text>
</comment>
<dbReference type="Gene3D" id="1.20.80.10">
    <property type="match status" value="1"/>
</dbReference>
<evidence type="ECO:0000313" key="4">
    <source>
        <dbReference type="EMBL" id="MES1922499.1"/>
    </source>
</evidence>
<evidence type="ECO:0000259" key="3">
    <source>
        <dbReference type="PROSITE" id="PS51228"/>
    </source>
</evidence>
<comment type="caution">
    <text evidence="4">The sequence shown here is derived from an EMBL/GenBank/DDBJ whole genome shotgun (WGS) entry which is preliminary data.</text>
</comment>